<comment type="caution">
    <text evidence="2">The sequence shown here is derived from an EMBL/GenBank/DDBJ whole genome shotgun (WGS) entry which is preliminary data.</text>
</comment>
<feature type="region of interest" description="Disordered" evidence="1">
    <location>
        <begin position="506"/>
        <end position="546"/>
    </location>
</feature>
<accession>A0A814C0B1</accession>
<protein>
    <submittedName>
        <fullName evidence="2">Uncharacterized protein</fullName>
    </submittedName>
</protein>
<proteinExistence type="predicted"/>
<dbReference type="AlphaFoldDB" id="A0A814C0B1"/>
<gene>
    <name evidence="2" type="ORF">XAT740_LOCUS9845</name>
</gene>
<organism evidence="2 3">
    <name type="scientific">Adineta ricciae</name>
    <name type="common">Rotifer</name>
    <dbReference type="NCBI Taxonomy" id="249248"/>
    <lineage>
        <taxon>Eukaryota</taxon>
        <taxon>Metazoa</taxon>
        <taxon>Spiralia</taxon>
        <taxon>Gnathifera</taxon>
        <taxon>Rotifera</taxon>
        <taxon>Eurotatoria</taxon>
        <taxon>Bdelloidea</taxon>
        <taxon>Adinetida</taxon>
        <taxon>Adinetidae</taxon>
        <taxon>Adineta</taxon>
    </lineage>
</organism>
<keyword evidence="3" id="KW-1185">Reference proteome</keyword>
<evidence type="ECO:0000313" key="3">
    <source>
        <dbReference type="Proteomes" id="UP000663828"/>
    </source>
</evidence>
<name>A0A814C0B1_ADIRI</name>
<feature type="region of interest" description="Disordered" evidence="1">
    <location>
        <begin position="368"/>
        <end position="456"/>
    </location>
</feature>
<dbReference type="EMBL" id="CAJNOR010000513">
    <property type="protein sequence ID" value="CAF0935938.1"/>
    <property type="molecule type" value="Genomic_DNA"/>
</dbReference>
<feature type="compositionally biased region" description="Low complexity" evidence="1">
    <location>
        <begin position="507"/>
        <end position="527"/>
    </location>
</feature>
<reference evidence="2" key="1">
    <citation type="submission" date="2021-02" db="EMBL/GenBank/DDBJ databases">
        <authorList>
            <person name="Nowell W R."/>
        </authorList>
    </citation>
    <scope>NUCLEOTIDE SEQUENCE</scope>
</reference>
<evidence type="ECO:0000313" key="2">
    <source>
        <dbReference type="EMBL" id="CAF0935938.1"/>
    </source>
</evidence>
<feature type="compositionally biased region" description="Basic and acidic residues" evidence="1">
    <location>
        <begin position="438"/>
        <end position="447"/>
    </location>
</feature>
<feature type="compositionally biased region" description="Basic residues" evidence="1">
    <location>
        <begin position="388"/>
        <end position="397"/>
    </location>
</feature>
<evidence type="ECO:0000256" key="1">
    <source>
        <dbReference type="SAM" id="MobiDB-lite"/>
    </source>
</evidence>
<feature type="compositionally biased region" description="Polar residues" evidence="1">
    <location>
        <begin position="368"/>
        <end position="384"/>
    </location>
</feature>
<sequence length="1040" mass="116590">MVGDEKKLAESSLIPLEIDPTSILSLSKGVIFDTIVHNIECTLNNRQTNPLPWKLTGMSLICDPSRNKKYMQKLQKMQCVPSVICTQIYHSKLVKTEAGALTTPGKKILLRSTPLRRLTGVFVCRSIDELLAMEPSNTENVHYIQYKLLSYEYLATRELVNGPKLTAVGDRIIKTVFDFELAQNYGFPRQLLPVAIVSFSREAGCDLTASIRHFLNLEDHKVFDKSYLVTSTSVESDRLREERERKEDAEAEQEFLNEDIQRRQPLADLSKKSTGITLSIDSLRLEIVFSMYLDTGNTRVTDMSAPSMRPPLKIKIPLTEKTAKQSVADAPLDRKFRCLLQLDRLDLSKYSISNIKAMAQMKNRKSSELTALSSDSTHQGTKSLIITKPHKHHKPLKRLNNEETKRQSTSLSEIFKEKRSDETRSVGVSAIDMTVSSAREKSKERSDSSSSMSPIYRPLPSILKRLDKDVKKKKVVRPSLPTEYRCSLPLTQIDLSMYDLDLPPLPTTSSITTESLVTTSPSDSTSSSERRTDSSNNAPAESENVGGINQQTFTLEQESNQDLDDTNLFDGPMFDDINTNVPLPNIIDEFLTPDLNDALLTTDIEVDLTSSSDIVLRPVNSKNDISSSLVYETVPEAMNDILTDASNACTAEVTDAIASAAATEVPASTTNHEEMDTSNDIQMDVSNENHLSITTADQSETTNETLSNTVNEEAIKSNSPDSLVAYSPTLPPLDDDPILLSVETPQLPIDNVPNPDPQEYLIIVPCSDDEDYPDDDDDITTNKTDSKIITTDDVKKKPAECQNEPVYNEKTSPPLNPLLSRVLTNLNRSNSDRLSISPTSSCSSISASILQNQYPQSPLQLTVVSLSQKILNKRRRTSNCIAFPHFNMPIPLLAHEPLIDPRLIYRLQTITTDLRWPTPCNQCSISSHHPSLSTSTTQMISLDRKCVSNCIDPRRATLKIAILNFIHQRLKLLIPNIFIINSNEFQHLLFEQTTFETNCSLHLEHLLDKLNELDDVNFFQLLKSNEEFHLSTRLLQLIFN</sequence>
<feature type="compositionally biased region" description="Basic and acidic residues" evidence="1">
    <location>
        <begin position="414"/>
        <end position="424"/>
    </location>
</feature>
<dbReference type="Proteomes" id="UP000663828">
    <property type="component" value="Unassembled WGS sequence"/>
</dbReference>